<keyword evidence="2" id="KW-0812">Transmembrane</keyword>
<evidence type="ECO:0000256" key="1">
    <source>
        <dbReference type="SAM" id="MobiDB-lite"/>
    </source>
</evidence>
<protein>
    <submittedName>
        <fullName evidence="3">Uncharacterized protein</fullName>
    </submittedName>
</protein>
<accession>A0A6C0KBV2</accession>
<reference evidence="3" key="1">
    <citation type="journal article" date="2020" name="Nature">
        <title>Giant virus diversity and host interactions through global metagenomics.</title>
        <authorList>
            <person name="Schulz F."/>
            <person name="Roux S."/>
            <person name="Paez-Espino D."/>
            <person name="Jungbluth S."/>
            <person name="Walsh D.A."/>
            <person name="Denef V.J."/>
            <person name="McMahon K.D."/>
            <person name="Konstantinidis K.T."/>
            <person name="Eloe-Fadrosh E.A."/>
            <person name="Kyrpides N.C."/>
            <person name="Woyke T."/>
        </authorList>
    </citation>
    <scope>NUCLEOTIDE SEQUENCE</scope>
    <source>
        <strain evidence="3">GVMAG-S-1103017-68</strain>
    </source>
</reference>
<keyword evidence="2" id="KW-0472">Membrane</keyword>
<feature type="transmembrane region" description="Helical" evidence="2">
    <location>
        <begin position="20"/>
        <end position="49"/>
    </location>
</feature>
<feature type="region of interest" description="Disordered" evidence="1">
    <location>
        <begin position="56"/>
        <end position="77"/>
    </location>
</feature>
<evidence type="ECO:0000313" key="3">
    <source>
        <dbReference type="EMBL" id="QHU15492.1"/>
    </source>
</evidence>
<name>A0A6C0KBV2_9ZZZZ</name>
<sequence length="500" mass="55343">MISAKVTKTKQLRWDYKTFVTFFCHFCCCMFCHFCCCMFCHFCFCHFAMPHESSARPSTANSQQQQQQHPSASNETTTMVSWSCKTGDIVMAPLRGSESKRGGWFSVTKVTACVSGTGDGAVQTENGSAARSSLFLPASGAPDLDDVALSLEFEDLQSGKEWVTADPTYCGEYLSSPNEKGDNDAFVAKHRKSSSTAMSPQLRPRVSTGASGPKKTIDKTAKTAPPRVRTLSKRVEHNTQYALIFGTWPAVQSPDMIFDIIAELHAVPAEHRRGCDINGVWINGAWKTYDHLLFCTKEQHVMLMQLVATARRLARESVAGINAPSEKHIEYCNAQSKAADEKITEANAGLVALEKYMAVCGHNIEFSVTEKNRHKALIAKAVTAKKKIAHEIEQTQAQIELSRKQECNTLAEIGSNYMKELNKCKHMYIMQLGIDAILNSFSHGVRLVLTKEAFAGEGGSVRLSKAVESAYAKLISTLTFDKLHSELHRSIVGYRERNAE</sequence>
<keyword evidence="2" id="KW-1133">Transmembrane helix</keyword>
<proteinExistence type="predicted"/>
<evidence type="ECO:0000256" key="2">
    <source>
        <dbReference type="SAM" id="Phobius"/>
    </source>
</evidence>
<organism evidence="3">
    <name type="scientific">viral metagenome</name>
    <dbReference type="NCBI Taxonomy" id="1070528"/>
    <lineage>
        <taxon>unclassified sequences</taxon>
        <taxon>metagenomes</taxon>
        <taxon>organismal metagenomes</taxon>
    </lineage>
</organism>
<feature type="region of interest" description="Disordered" evidence="1">
    <location>
        <begin position="181"/>
        <end position="228"/>
    </location>
</feature>
<dbReference type="EMBL" id="MN740861">
    <property type="protein sequence ID" value="QHU15492.1"/>
    <property type="molecule type" value="Genomic_DNA"/>
</dbReference>
<dbReference type="AlphaFoldDB" id="A0A6C0KBV2"/>